<protein>
    <recommendedName>
        <fullName evidence="4">Xylanolytic transcriptional activator regulatory domain-containing protein</fullName>
    </recommendedName>
</protein>
<dbReference type="Pfam" id="PF04082">
    <property type="entry name" value="Fungal_trans"/>
    <property type="match status" value="1"/>
</dbReference>
<keyword evidence="6" id="KW-1185">Reference proteome</keyword>
<dbReference type="CDD" id="cd12148">
    <property type="entry name" value="fungal_TF_MHR"/>
    <property type="match status" value="1"/>
</dbReference>
<dbReference type="InterPro" id="IPR050613">
    <property type="entry name" value="Sec_Metabolite_Reg"/>
</dbReference>
<proteinExistence type="predicted"/>
<evidence type="ECO:0000313" key="6">
    <source>
        <dbReference type="Proteomes" id="UP001320420"/>
    </source>
</evidence>
<dbReference type="GO" id="GO:0005634">
    <property type="term" value="C:nucleus"/>
    <property type="evidence" value="ECO:0007669"/>
    <property type="project" value="UniProtKB-SubCell"/>
</dbReference>
<dbReference type="EMBL" id="JAKJXP020000145">
    <property type="protein sequence ID" value="KAK7742225.1"/>
    <property type="molecule type" value="Genomic_DNA"/>
</dbReference>
<accession>A0AAN9YG81</accession>
<evidence type="ECO:0000313" key="5">
    <source>
        <dbReference type="EMBL" id="KAK7742225.1"/>
    </source>
</evidence>
<keyword evidence="2" id="KW-0539">Nucleus</keyword>
<dbReference type="PANTHER" id="PTHR31001">
    <property type="entry name" value="UNCHARACTERIZED TRANSCRIPTIONAL REGULATORY PROTEIN"/>
    <property type="match status" value="1"/>
</dbReference>
<evidence type="ECO:0000259" key="4">
    <source>
        <dbReference type="SMART" id="SM00906"/>
    </source>
</evidence>
<organism evidence="5 6">
    <name type="scientific">Diatrype stigma</name>
    <dbReference type="NCBI Taxonomy" id="117547"/>
    <lineage>
        <taxon>Eukaryota</taxon>
        <taxon>Fungi</taxon>
        <taxon>Dikarya</taxon>
        <taxon>Ascomycota</taxon>
        <taxon>Pezizomycotina</taxon>
        <taxon>Sordariomycetes</taxon>
        <taxon>Xylariomycetidae</taxon>
        <taxon>Xylariales</taxon>
        <taxon>Diatrypaceae</taxon>
        <taxon>Diatrype</taxon>
    </lineage>
</organism>
<evidence type="ECO:0000256" key="1">
    <source>
        <dbReference type="ARBA" id="ARBA00004123"/>
    </source>
</evidence>
<dbReference type="InterPro" id="IPR007219">
    <property type="entry name" value="XnlR_reg_dom"/>
</dbReference>
<dbReference type="AlphaFoldDB" id="A0AAN9YG81"/>
<dbReference type="SMART" id="SM00906">
    <property type="entry name" value="Fungal_trans"/>
    <property type="match status" value="1"/>
</dbReference>
<reference evidence="5 6" key="1">
    <citation type="submission" date="2024-02" db="EMBL/GenBank/DDBJ databases">
        <title>De novo assembly and annotation of 12 fungi associated with fruit tree decline syndrome in Ontario, Canada.</title>
        <authorList>
            <person name="Sulman M."/>
            <person name="Ellouze W."/>
            <person name="Ilyukhin E."/>
        </authorList>
    </citation>
    <scope>NUCLEOTIDE SEQUENCE [LARGE SCALE GENOMIC DNA]</scope>
    <source>
        <strain evidence="5 6">M11/M66-122</strain>
    </source>
</reference>
<dbReference type="GO" id="GO:0008270">
    <property type="term" value="F:zinc ion binding"/>
    <property type="evidence" value="ECO:0007669"/>
    <property type="project" value="InterPro"/>
</dbReference>
<dbReference type="PANTHER" id="PTHR31001:SF40">
    <property type="entry name" value="ZN(II)2CYS6 TRANSCRIPTION FACTOR (EUROFUNG)"/>
    <property type="match status" value="1"/>
</dbReference>
<feature type="domain" description="Xylanolytic transcriptional activator regulatory" evidence="4">
    <location>
        <begin position="181"/>
        <end position="255"/>
    </location>
</feature>
<feature type="region of interest" description="Disordered" evidence="3">
    <location>
        <begin position="501"/>
        <end position="534"/>
    </location>
</feature>
<sequence>MVQSCEVLSFLKDKSTIYRLVSRAFELGGGSTGVCIEPIMKQWLQKLGLHYGNVLVDQEPAKIRRLCETIWHNTRSPLAFDGNISAMDWASLGTGPNIRWEVIGMIAAIAGSCAVSLEPSDPFLAEAGISGLDFARRMKGLSEICLGFCYDCNVISDMLLWLVVEWSCLVVRVEGDISYASYRASGEEVNIVITMGLHQKIEANNRLPFFLAEIRKSIFIAIYASEIGLSAFLGRPPRLSYHYCTLDPPLDLTEAQLMLGPDEIAEILKTLDKDGYNTVGRIGSAVRIRSRIELTCRREDILDLALGKHTREEVLHRAQVIQERTEQEWARLPEFIRKIRDGAASESHATSAVKPHDRLINFSFCQLLRNNELLLQRVLIRKAGASSEKLLQEARAMFKDVLHLSQRFDVASAHLRDVNSILVVHGLRSAAILAVELLKQEQLPHPDSARLPRSQTIQELAVFAARLGSVDPRDGSFAMCDQGRKVIQRILDKVLSPLAKAADKAHPDRRSLWDGGGGGAQQQQMSAGQLDASAAASGEPIRNCGLTPEITATTMDIDFGFDAPYLGHDRDFMQWLEHVDWDRPEAWNTF</sequence>
<comment type="caution">
    <text evidence="5">The sequence shown here is derived from an EMBL/GenBank/DDBJ whole genome shotgun (WGS) entry which is preliminary data.</text>
</comment>
<gene>
    <name evidence="5" type="ORF">SLS62_010776</name>
</gene>
<dbReference type="Proteomes" id="UP001320420">
    <property type="component" value="Unassembled WGS sequence"/>
</dbReference>
<comment type="subcellular location">
    <subcellularLocation>
        <location evidence="1">Nucleus</location>
    </subcellularLocation>
</comment>
<evidence type="ECO:0000256" key="2">
    <source>
        <dbReference type="ARBA" id="ARBA00023242"/>
    </source>
</evidence>
<feature type="compositionally biased region" description="Basic and acidic residues" evidence="3">
    <location>
        <begin position="501"/>
        <end position="512"/>
    </location>
</feature>
<dbReference type="GO" id="GO:0006351">
    <property type="term" value="P:DNA-templated transcription"/>
    <property type="evidence" value="ECO:0007669"/>
    <property type="project" value="InterPro"/>
</dbReference>
<dbReference type="GO" id="GO:0003677">
    <property type="term" value="F:DNA binding"/>
    <property type="evidence" value="ECO:0007669"/>
    <property type="project" value="InterPro"/>
</dbReference>
<evidence type="ECO:0000256" key="3">
    <source>
        <dbReference type="SAM" id="MobiDB-lite"/>
    </source>
</evidence>
<name>A0AAN9YG81_9PEZI</name>